<evidence type="ECO:0000313" key="3">
    <source>
        <dbReference type="Proteomes" id="UP000799118"/>
    </source>
</evidence>
<accession>A0A6A4HXR5</accession>
<sequence>MCCATSTEGPEDNLSEVPDCIPSDPISQSAYTLAHKHLPHAILNHSLRVWIYAQILNEHSEKKIASNRLPLLFTACMIHDIGATPLFANLDSDELQRFEIEGADAAVALLKASASGFGDTESDTSISKADLEEVWRAIALHTSPQIAERMGGMVRIVRLAVLTDFGRGLTVGDGSLKEGLKEEVESKLPRLGIEKVLGDAVVTQALDSRMPEKKAPAASWPNNLLRAHRENPEWEGVNKAFG</sequence>
<protein>
    <recommendedName>
        <fullName evidence="1">HD domain-containing protein</fullName>
    </recommendedName>
</protein>
<dbReference type="PANTHER" id="PTHR35569">
    <property type="entry name" value="CYANAMIDE HYDRATASE DDI2-RELATED"/>
    <property type="match status" value="1"/>
</dbReference>
<gene>
    <name evidence="2" type="ORF">BT96DRAFT_1017258</name>
</gene>
<dbReference type="CDD" id="cd00077">
    <property type="entry name" value="HDc"/>
    <property type="match status" value="1"/>
</dbReference>
<keyword evidence="3" id="KW-1185">Reference proteome</keyword>
<reference evidence="2" key="1">
    <citation type="journal article" date="2019" name="Environ. Microbiol.">
        <title>Fungal ecological strategies reflected in gene transcription - a case study of two litter decomposers.</title>
        <authorList>
            <person name="Barbi F."/>
            <person name="Kohler A."/>
            <person name="Barry K."/>
            <person name="Baskaran P."/>
            <person name="Daum C."/>
            <person name="Fauchery L."/>
            <person name="Ihrmark K."/>
            <person name="Kuo A."/>
            <person name="LaButti K."/>
            <person name="Lipzen A."/>
            <person name="Morin E."/>
            <person name="Grigoriev I.V."/>
            <person name="Henrissat B."/>
            <person name="Lindahl B."/>
            <person name="Martin F."/>
        </authorList>
    </citation>
    <scope>NUCLEOTIDE SEQUENCE</scope>
    <source>
        <strain evidence="2">JB14</strain>
    </source>
</reference>
<dbReference type="SUPFAM" id="SSF109604">
    <property type="entry name" value="HD-domain/PDEase-like"/>
    <property type="match status" value="1"/>
</dbReference>
<name>A0A6A4HXR5_9AGAR</name>
<dbReference type="InterPro" id="IPR003607">
    <property type="entry name" value="HD/PDEase_dom"/>
</dbReference>
<dbReference type="AlphaFoldDB" id="A0A6A4HXR5"/>
<evidence type="ECO:0000259" key="1">
    <source>
        <dbReference type="Pfam" id="PF01966"/>
    </source>
</evidence>
<dbReference type="OrthoDB" id="2378324at2759"/>
<proteinExistence type="predicted"/>
<evidence type="ECO:0000313" key="2">
    <source>
        <dbReference type="EMBL" id="KAE9403026.1"/>
    </source>
</evidence>
<dbReference type="PANTHER" id="PTHR35569:SF1">
    <property type="entry name" value="CYANAMIDE HYDRATASE DDI2-RELATED"/>
    <property type="match status" value="1"/>
</dbReference>
<dbReference type="Pfam" id="PF01966">
    <property type="entry name" value="HD"/>
    <property type="match status" value="1"/>
</dbReference>
<organism evidence="2 3">
    <name type="scientific">Gymnopus androsaceus JB14</name>
    <dbReference type="NCBI Taxonomy" id="1447944"/>
    <lineage>
        <taxon>Eukaryota</taxon>
        <taxon>Fungi</taxon>
        <taxon>Dikarya</taxon>
        <taxon>Basidiomycota</taxon>
        <taxon>Agaricomycotina</taxon>
        <taxon>Agaricomycetes</taxon>
        <taxon>Agaricomycetidae</taxon>
        <taxon>Agaricales</taxon>
        <taxon>Marasmiineae</taxon>
        <taxon>Omphalotaceae</taxon>
        <taxon>Gymnopus</taxon>
    </lineage>
</organism>
<dbReference type="EMBL" id="ML769429">
    <property type="protein sequence ID" value="KAE9403026.1"/>
    <property type="molecule type" value="Genomic_DNA"/>
</dbReference>
<dbReference type="Proteomes" id="UP000799118">
    <property type="component" value="Unassembled WGS sequence"/>
</dbReference>
<dbReference type="InterPro" id="IPR006674">
    <property type="entry name" value="HD_domain"/>
</dbReference>
<feature type="domain" description="HD" evidence="1">
    <location>
        <begin position="43"/>
        <end position="148"/>
    </location>
</feature>
<dbReference type="Gene3D" id="1.10.3210.10">
    <property type="entry name" value="Hypothetical protein af1432"/>
    <property type="match status" value="1"/>
</dbReference>